<keyword evidence="5" id="KW-0418">Kinase</keyword>
<evidence type="ECO:0000259" key="4">
    <source>
        <dbReference type="PROSITE" id="PS50011"/>
    </source>
</evidence>
<keyword evidence="2" id="KW-0547">Nucleotide-binding</keyword>
<proteinExistence type="predicted"/>
<evidence type="ECO:0000256" key="3">
    <source>
        <dbReference type="ARBA" id="ARBA00022840"/>
    </source>
</evidence>
<evidence type="ECO:0000313" key="6">
    <source>
        <dbReference type="Proteomes" id="UP000813461"/>
    </source>
</evidence>
<sequence>MSISEARDASHSRLFRPSVARAIAAQLIKVVAFIYSRGIVHGDLHEANILFRLPSSIDELTPDQLYAKYGRPELENIIRLNGEPLDPWVPSHGVVPIWFGDDSDTISLADARIYLTDFSESFRPVVDIRQSSHTPFVLRPPEILLEQTSQVSFASEIWSLACAIFAIMGQRPLFETWFPDATRILEEHVDTLGRLPREWWPIWADRHQYFNDQLQRIDGSPRRSLEDWLEDFIQEPRKQSDMAEMDEEEKQAFLSLLRSMLSFSPDDRPSAQQILESDWMQKWAGPAADLMEDSLRTWRKNC</sequence>
<dbReference type="EMBL" id="JAGMVJ010000004">
    <property type="protein sequence ID" value="KAH7091304.1"/>
    <property type="molecule type" value="Genomic_DNA"/>
</dbReference>
<evidence type="ECO:0000256" key="1">
    <source>
        <dbReference type="ARBA" id="ARBA00022527"/>
    </source>
</evidence>
<feature type="domain" description="Protein kinase" evidence="4">
    <location>
        <begin position="1"/>
        <end position="280"/>
    </location>
</feature>
<dbReference type="InterPro" id="IPR050117">
    <property type="entry name" value="MAPK"/>
</dbReference>
<gene>
    <name evidence="5" type="ORF">FB567DRAFT_567699</name>
</gene>
<dbReference type="PROSITE" id="PS50011">
    <property type="entry name" value="PROTEIN_KINASE_DOM"/>
    <property type="match status" value="1"/>
</dbReference>
<evidence type="ECO:0000256" key="2">
    <source>
        <dbReference type="ARBA" id="ARBA00022741"/>
    </source>
</evidence>
<accession>A0A8K0RBT8</accession>
<dbReference type="GO" id="GO:0005524">
    <property type="term" value="F:ATP binding"/>
    <property type="evidence" value="ECO:0007669"/>
    <property type="project" value="UniProtKB-KW"/>
</dbReference>
<protein>
    <submittedName>
        <fullName evidence="5">Kinase-like domain-containing protein</fullName>
    </submittedName>
</protein>
<dbReference type="Gene3D" id="1.10.510.10">
    <property type="entry name" value="Transferase(Phosphotransferase) domain 1"/>
    <property type="match status" value="1"/>
</dbReference>
<comment type="caution">
    <text evidence="5">The sequence shown here is derived from an EMBL/GenBank/DDBJ whole genome shotgun (WGS) entry which is preliminary data.</text>
</comment>
<reference evidence="5" key="1">
    <citation type="journal article" date="2021" name="Nat. Commun.">
        <title>Genetic determinants of endophytism in the Arabidopsis root mycobiome.</title>
        <authorList>
            <person name="Mesny F."/>
            <person name="Miyauchi S."/>
            <person name="Thiergart T."/>
            <person name="Pickel B."/>
            <person name="Atanasova L."/>
            <person name="Karlsson M."/>
            <person name="Huettel B."/>
            <person name="Barry K.W."/>
            <person name="Haridas S."/>
            <person name="Chen C."/>
            <person name="Bauer D."/>
            <person name="Andreopoulos W."/>
            <person name="Pangilinan J."/>
            <person name="LaButti K."/>
            <person name="Riley R."/>
            <person name="Lipzen A."/>
            <person name="Clum A."/>
            <person name="Drula E."/>
            <person name="Henrissat B."/>
            <person name="Kohler A."/>
            <person name="Grigoriev I.V."/>
            <person name="Martin F.M."/>
            <person name="Hacquard S."/>
        </authorList>
    </citation>
    <scope>NUCLEOTIDE SEQUENCE</scope>
    <source>
        <strain evidence="5">MPI-SDFR-AT-0120</strain>
    </source>
</reference>
<keyword evidence="1" id="KW-0723">Serine/threonine-protein kinase</keyword>
<keyword evidence="5" id="KW-0808">Transferase</keyword>
<dbReference type="PANTHER" id="PTHR24055">
    <property type="entry name" value="MITOGEN-ACTIVATED PROTEIN KINASE"/>
    <property type="match status" value="1"/>
</dbReference>
<keyword evidence="6" id="KW-1185">Reference proteome</keyword>
<keyword evidence="3" id="KW-0067">ATP-binding</keyword>
<dbReference type="SUPFAM" id="SSF56112">
    <property type="entry name" value="Protein kinase-like (PK-like)"/>
    <property type="match status" value="1"/>
</dbReference>
<name>A0A8K0RBT8_9PLEO</name>
<dbReference type="Pfam" id="PF00069">
    <property type="entry name" value="Pkinase"/>
    <property type="match status" value="1"/>
</dbReference>
<dbReference type="SMART" id="SM00220">
    <property type="entry name" value="S_TKc"/>
    <property type="match status" value="1"/>
</dbReference>
<dbReference type="Proteomes" id="UP000813461">
    <property type="component" value="Unassembled WGS sequence"/>
</dbReference>
<dbReference type="OrthoDB" id="5979581at2759"/>
<dbReference type="InterPro" id="IPR000719">
    <property type="entry name" value="Prot_kinase_dom"/>
</dbReference>
<organism evidence="5 6">
    <name type="scientific">Paraphoma chrysanthemicola</name>
    <dbReference type="NCBI Taxonomy" id="798071"/>
    <lineage>
        <taxon>Eukaryota</taxon>
        <taxon>Fungi</taxon>
        <taxon>Dikarya</taxon>
        <taxon>Ascomycota</taxon>
        <taxon>Pezizomycotina</taxon>
        <taxon>Dothideomycetes</taxon>
        <taxon>Pleosporomycetidae</taxon>
        <taxon>Pleosporales</taxon>
        <taxon>Pleosporineae</taxon>
        <taxon>Phaeosphaeriaceae</taxon>
        <taxon>Paraphoma</taxon>
    </lineage>
</organism>
<dbReference type="InterPro" id="IPR011009">
    <property type="entry name" value="Kinase-like_dom_sf"/>
</dbReference>
<dbReference type="GO" id="GO:0004674">
    <property type="term" value="F:protein serine/threonine kinase activity"/>
    <property type="evidence" value="ECO:0007669"/>
    <property type="project" value="UniProtKB-KW"/>
</dbReference>
<dbReference type="AlphaFoldDB" id="A0A8K0RBT8"/>
<evidence type="ECO:0000313" key="5">
    <source>
        <dbReference type="EMBL" id="KAH7091304.1"/>
    </source>
</evidence>